<evidence type="ECO:0000313" key="6">
    <source>
        <dbReference type="Proteomes" id="UP000033615"/>
    </source>
</evidence>
<dbReference type="PANTHER" id="PTHR43156:SF2">
    <property type="entry name" value="STAGE II SPORULATION PROTEIN E"/>
    <property type="match status" value="1"/>
</dbReference>
<dbReference type="InterPro" id="IPR000014">
    <property type="entry name" value="PAS"/>
</dbReference>
<dbReference type="PROSITE" id="PS51746">
    <property type="entry name" value="PPM_2"/>
    <property type="match status" value="1"/>
</dbReference>
<gene>
    <name evidence="5" type="ORF">VT50_0209025</name>
</gene>
<dbReference type="PROSITE" id="PS50112">
    <property type="entry name" value="PAS"/>
    <property type="match status" value="1"/>
</dbReference>
<dbReference type="InterPro" id="IPR052016">
    <property type="entry name" value="Bact_Sigma-Reg"/>
</dbReference>
<feature type="region of interest" description="Disordered" evidence="2">
    <location>
        <begin position="137"/>
        <end position="169"/>
    </location>
</feature>
<name>A0A1V4D927_9ACTN</name>
<dbReference type="InterPro" id="IPR035965">
    <property type="entry name" value="PAS-like_dom_sf"/>
</dbReference>
<dbReference type="InterPro" id="IPR013656">
    <property type="entry name" value="PAS_4"/>
</dbReference>
<dbReference type="InterPro" id="IPR036457">
    <property type="entry name" value="PPM-type-like_dom_sf"/>
</dbReference>
<dbReference type="GO" id="GO:0016791">
    <property type="term" value="F:phosphatase activity"/>
    <property type="evidence" value="ECO:0007669"/>
    <property type="project" value="TreeGrafter"/>
</dbReference>
<evidence type="ECO:0000259" key="4">
    <source>
        <dbReference type="PROSITE" id="PS51746"/>
    </source>
</evidence>
<protein>
    <submittedName>
        <fullName evidence="5">Protein phosphatase</fullName>
    </submittedName>
</protein>
<sequence length="429" mass="46858">MSAPRIDYQAVFAVTPSPYLVLTPDLVIVEVNEAYLRATGRTREELIGHYLFEVHPDNPADPDADGVRNLDASLQRVLRLRRTDTMAVQKYDIPVSGRPGVFRAKWWSPINTPVLGPDGEVRWIIHRAEDMTEFVLTRSLRPKPEDGGEDEGEDEGAGRAAGGGGERESIEAELYTRARELQRLNEELREAHDRERRTALALQEAMLHSPDLAGHREIAVRYMPAARSLNVCGDWYDVVDLSTDTFTVAVGDVVGHGLEAAAVMGMLRSALSAAVRAISEPGRAMDVLSLYARTFEGALATTAAKAVVDTRQQHITYTSAGHPPPVLARPDGTVVLLDQATNPPLGLVADHLPRPQATVSYSPGDTLVLYTDGLIERRDEDIDVGLRRLTDTLARHTCLGPDHLADTLLTRLGVAGGGRDDIALIVVRL</sequence>
<organism evidence="5 6">
    <name type="scientific">Streptomyces antioxidans</name>
    <dbReference type="NCBI Taxonomy" id="1507734"/>
    <lineage>
        <taxon>Bacteria</taxon>
        <taxon>Bacillati</taxon>
        <taxon>Actinomycetota</taxon>
        <taxon>Actinomycetes</taxon>
        <taxon>Kitasatosporales</taxon>
        <taxon>Streptomycetaceae</taxon>
        <taxon>Streptomyces</taxon>
    </lineage>
</organism>
<reference evidence="5" key="1">
    <citation type="submission" date="2016-12" db="EMBL/GenBank/DDBJ databases">
        <title>Genome sequence of Streptomyces antioxidans MUSC 164.</title>
        <authorList>
            <person name="Lee L.-H."/>
            <person name="Ser H.-L."/>
        </authorList>
    </citation>
    <scope>NUCLEOTIDE SEQUENCE [LARGE SCALE GENOMIC DNA]</scope>
    <source>
        <strain evidence="5">MUSC 164</strain>
    </source>
</reference>
<dbReference type="SMART" id="SM00331">
    <property type="entry name" value="PP2C_SIG"/>
    <property type="match status" value="1"/>
</dbReference>
<comment type="caution">
    <text evidence="5">The sequence shown here is derived from an EMBL/GenBank/DDBJ whole genome shotgun (WGS) entry which is preliminary data.</text>
</comment>
<feature type="domain" description="PPM-type phosphatase" evidence="4">
    <location>
        <begin position="217"/>
        <end position="429"/>
    </location>
</feature>
<dbReference type="Gene3D" id="3.30.450.20">
    <property type="entry name" value="PAS domain"/>
    <property type="match status" value="1"/>
</dbReference>
<accession>A0A1V4D927</accession>
<dbReference type="InterPro" id="IPR001932">
    <property type="entry name" value="PPM-type_phosphatase-like_dom"/>
</dbReference>
<evidence type="ECO:0000313" key="5">
    <source>
        <dbReference type="EMBL" id="OPF81792.1"/>
    </source>
</evidence>
<dbReference type="RefSeq" id="WP_046088289.1">
    <property type="nucleotide sequence ID" value="NZ_LAKD02000018.1"/>
</dbReference>
<dbReference type="Pfam" id="PF08448">
    <property type="entry name" value="PAS_4"/>
    <property type="match status" value="1"/>
</dbReference>
<evidence type="ECO:0000256" key="2">
    <source>
        <dbReference type="SAM" id="MobiDB-lite"/>
    </source>
</evidence>
<dbReference type="AlphaFoldDB" id="A0A1V4D927"/>
<dbReference type="Gene3D" id="3.60.40.10">
    <property type="entry name" value="PPM-type phosphatase domain"/>
    <property type="match status" value="1"/>
</dbReference>
<dbReference type="PANTHER" id="PTHR43156">
    <property type="entry name" value="STAGE II SPORULATION PROTEIN E-RELATED"/>
    <property type="match status" value="1"/>
</dbReference>
<proteinExistence type="predicted"/>
<keyword evidence="1" id="KW-0378">Hydrolase</keyword>
<dbReference type="OrthoDB" id="118142at2"/>
<dbReference type="SUPFAM" id="SSF81606">
    <property type="entry name" value="PP2C-like"/>
    <property type="match status" value="1"/>
</dbReference>
<dbReference type="Pfam" id="PF07228">
    <property type="entry name" value="SpoIIE"/>
    <property type="match status" value="1"/>
</dbReference>
<dbReference type="Proteomes" id="UP000033615">
    <property type="component" value="Unassembled WGS sequence"/>
</dbReference>
<dbReference type="SUPFAM" id="SSF55785">
    <property type="entry name" value="PYP-like sensor domain (PAS domain)"/>
    <property type="match status" value="1"/>
</dbReference>
<evidence type="ECO:0000256" key="1">
    <source>
        <dbReference type="ARBA" id="ARBA00022801"/>
    </source>
</evidence>
<keyword evidence="6" id="KW-1185">Reference proteome</keyword>
<dbReference type="EMBL" id="LAKD02000018">
    <property type="protein sequence ID" value="OPF81792.1"/>
    <property type="molecule type" value="Genomic_DNA"/>
</dbReference>
<dbReference type="SMART" id="SM00091">
    <property type="entry name" value="PAS"/>
    <property type="match status" value="1"/>
</dbReference>
<feature type="domain" description="PAS" evidence="3">
    <location>
        <begin position="4"/>
        <end position="58"/>
    </location>
</feature>
<dbReference type="CDD" id="cd00130">
    <property type="entry name" value="PAS"/>
    <property type="match status" value="1"/>
</dbReference>
<evidence type="ECO:0000259" key="3">
    <source>
        <dbReference type="PROSITE" id="PS50112"/>
    </source>
</evidence>